<dbReference type="Pfam" id="PF18290">
    <property type="entry name" value="Nudix_hydro"/>
    <property type="match status" value="1"/>
</dbReference>
<dbReference type="Pfam" id="PF00293">
    <property type="entry name" value="NUDIX"/>
    <property type="match status" value="1"/>
</dbReference>
<proteinExistence type="inferred from homology"/>
<evidence type="ECO:0000313" key="6">
    <source>
        <dbReference type="RefSeq" id="XP_030524809.1"/>
    </source>
</evidence>
<keyword evidence="2" id="KW-0479">Metal-binding</keyword>
<dbReference type="SUPFAM" id="SSF55811">
    <property type="entry name" value="Nudix"/>
    <property type="match status" value="1"/>
</dbReference>
<keyword evidence="5" id="KW-1185">Reference proteome</keyword>
<dbReference type="Gene3D" id="3.90.79.10">
    <property type="entry name" value="Nucleoside Triphosphate Pyrophosphohydrolase"/>
    <property type="match status" value="1"/>
</dbReference>
<gene>
    <name evidence="6" type="primary">LOC115737006</name>
</gene>
<keyword evidence="3" id="KW-0378">Hydrolase</keyword>
<evidence type="ECO:0000313" key="5">
    <source>
        <dbReference type="Proteomes" id="UP000827889"/>
    </source>
</evidence>
<dbReference type="CDD" id="cd04670">
    <property type="entry name" value="NUDIX_ASFGF2_Nudt6"/>
    <property type="match status" value="1"/>
</dbReference>
<dbReference type="PANTHER" id="PTHR13994">
    <property type="entry name" value="NUDIX HYDROLASE RELATED"/>
    <property type="match status" value="1"/>
</dbReference>
<comment type="similarity">
    <text evidence="1">Belongs to the Nudix hydrolase family.</text>
</comment>
<dbReference type="GO" id="GO:0047631">
    <property type="term" value="F:ADP-ribose diphosphatase activity"/>
    <property type="evidence" value="ECO:0007669"/>
    <property type="project" value="TreeGrafter"/>
</dbReference>
<dbReference type="KEGG" id="rarg:115737006"/>
<evidence type="ECO:0000256" key="2">
    <source>
        <dbReference type="ARBA" id="ARBA00022723"/>
    </source>
</evidence>
<evidence type="ECO:0000256" key="3">
    <source>
        <dbReference type="ARBA" id="ARBA00022801"/>
    </source>
</evidence>
<dbReference type="AlphaFoldDB" id="A0A8B8NRK9"/>
<dbReference type="Proteomes" id="UP000827889">
    <property type="component" value="Chromosome 9"/>
</dbReference>
<dbReference type="GO" id="GO:0051287">
    <property type="term" value="F:NAD binding"/>
    <property type="evidence" value="ECO:0007669"/>
    <property type="project" value="TreeGrafter"/>
</dbReference>
<dbReference type="GO" id="GO:0035529">
    <property type="term" value="F:NADH pyrophosphatase activity"/>
    <property type="evidence" value="ECO:0007669"/>
    <property type="project" value="TreeGrafter"/>
</dbReference>
<dbReference type="FunFam" id="3.40.630.30:FF:000016">
    <property type="entry name" value="nudix hydrolase 2"/>
    <property type="match status" value="1"/>
</dbReference>
<dbReference type="PRINTS" id="PR01356">
    <property type="entry name" value="GFGPROTEIN"/>
</dbReference>
<dbReference type="Gene3D" id="3.40.630.30">
    <property type="match status" value="1"/>
</dbReference>
<dbReference type="InterPro" id="IPR020084">
    <property type="entry name" value="NUDIX_hydrolase_CS"/>
</dbReference>
<dbReference type="InterPro" id="IPR000086">
    <property type="entry name" value="NUDIX_hydrolase_dom"/>
</dbReference>
<reference evidence="6" key="1">
    <citation type="submission" date="2025-08" db="UniProtKB">
        <authorList>
            <consortium name="RefSeq"/>
        </authorList>
    </citation>
    <scope>IDENTIFICATION</scope>
    <source>
        <tissue evidence="6">Leaf</tissue>
    </source>
</reference>
<dbReference type="GO" id="GO:0046872">
    <property type="term" value="F:metal ion binding"/>
    <property type="evidence" value="ECO:0007669"/>
    <property type="project" value="UniProtKB-KW"/>
</dbReference>
<protein>
    <submittedName>
        <fullName evidence="6">Nudix hydrolase 8-like</fullName>
    </submittedName>
</protein>
<dbReference type="GeneID" id="115737006"/>
<dbReference type="OrthoDB" id="447842at2759"/>
<accession>A0A8B8NRK9</accession>
<evidence type="ECO:0000259" key="4">
    <source>
        <dbReference type="PROSITE" id="PS51462"/>
    </source>
</evidence>
<dbReference type="InterPro" id="IPR003293">
    <property type="entry name" value="Nudix_hydrolase6-like"/>
</dbReference>
<dbReference type="PANTHER" id="PTHR13994:SF13">
    <property type="entry name" value="FI03680P"/>
    <property type="match status" value="1"/>
</dbReference>
<dbReference type="PROSITE" id="PS00893">
    <property type="entry name" value="NUDIX_BOX"/>
    <property type="match status" value="1"/>
</dbReference>
<organism evidence="5 6">
    <name type="scientific">Rhodamnia argentea</name>
    <dbReference type="NCBI Taxonomy" id="178133"/>
    <lineage>
        <taxon>Eukaryota</taxon>
        <taxon>Viridiplantae</taxon>
        <taxon>Streptophyta</taxon>
        <taxon>Embryophyta</taxon>
        <taxon>Tracheophyta</taxon>
        <taxon>Spermatophyta</taxon>
        <taxon>Magnoliopsida</taxon>
        <taxon>eudicotyledons</taxon>
        <taxon>Gunneridae</taxon>
        <taxon>Pentapetalae</taxon>
        <taxon>rosids</taxon>
        <taxon>malvids</taxon>
        <taxon>Myrtales</taxon>
        <taxon>Myrtaceae</taxon>
        <taxon>Myrtoideae</taxon>
        <taxon>Myrteae</taxon>
        <taxon>Australasian group</taxon>
        <taxon>Rhodamnia</taxon>
    </lineage>
</organism>
<dbReference type="FunFam" id="3.90.79.10:FF:000015">
    <property type="entry name" value="Nudix hydrolase 8"/>
    <property type="match status" value="1"/>
</dbReference>
<dbReference type="RefSeq" id="XP_030524809.1">
    <property type="nucleotide sequence ID" value="XM_030668949.2"/>
</dbReference>
<name>A0A8B8NRK9_9MYRT</name>
<sequence length="412" mass="45415">MPKDDESKGSFLFLIVTGLGILIGYKKLTSLGSTSAQAAEVSKGLSFMELKLFDSWPAALAHKGRLYSTSVRSCRDTVSVRVSRLFCSCRDSSVRAALSSASNNAHTSSNGALSSSGQGVTESCLYHTSGTNGINSNACSRDLRVFDGYDDEYGGFVVDPDKLPANQSAFALMLRSSLSHWKMKGKKGIWLKLPLQLSELVPVAVKEGFRYHHAEINFVMLTYWLPEGPCMLPGNASHQVGVGGLVINDKGEVLVVQERYCSPACVGLWKLPTGFIAESEEIFEGVVREVKEETGIDAEFIEIIGFRHAHNVAFNKSDLFFICMLRPLSTQIMIDDVEIQAAKWMPVVEFVEHQLIQGDKMFKKVIDICIARLRKQYCGLSAHQSTSKFDSKESTLYYHVIDSQDDCEACSG</sequence>
<evidence type="ECO:0000256" key="1">
    <source>
        <dbReference type="ARBA" id="ARBA00005582"/>
    </source>
</evidence>
<dbReference type="InterPro" id="IPR015797">
    <property type="entry name" value="NUDIX_hydrolase-like_dom_sf"/>
</dbReference>
<dbReference type="InterPro" id="IPR040618">
    <property type="entry name" value="Pre-Nudix"/>
</dbReference>
<dbReference type="PROSITE" id="PS51462">
    <property type="entry name" value="NUDIX"/>
    <property type="match status" value="1"/>
</dbReference>
<feature type="domain" description="Nudix hydrolase" evidence="4">
    <location>
        <begin position="237"/>
        <end position="367"/>
    </location>
</feature>